<feature type="chain" id="PRO_5045505241" evidence="3">
    <location>
        <begin position="19"/>
        <end position="357"/>
    </location>
</feature>
<organism evidence="5 6">
    <name type="scientific">Roseibium porphyridii</name>
    <dbReference type="NCBI Taxonomy" id="2866279"/>
    <lineage>
        <taxon>Bacteria</taxon>
        <taxon>Pseudomonadati</taxon>
        <taxon>Pseudomonadota</taxon>
        <taxon>Alphaproteobacteria</taxon>
        <taxon>Hyphomicrobiales</taxon>
        <taxon>Stappiaceae</taxon>
        <taxon>Roseibium</taxon>
    </lineage>
</organism>
<dbReference type="GO" id="GO:0016787">
    <property type="term" value="F:hydrolase activity"/>
    <property type="evidence" value="ECO:0007669"/>
    <property type="project" value="UniProtKB-KW"/>
</dbReference>
<comment type="similarity">
    <text evidence="2">Belongs to the AB hydrolase superfamily. FUS2 hydrolase family.</text>
</comment>
<reference evidence="5 6" key="1">
    <citation type="submission" date="2023-03" db="EMBL/GenBank/DDBJ databases">
        <title>Roseibium porphyridii sp. nov. and Roseibium rhodosorbium sp. nov. isolated from marine algae, Porphyridium cruentum and Rhodosorus marinus, respectively.</title>
        <authorList>
            <person name="Lee M.W."/>
            <person name="Choi B.J."/>
            <person name="Lee J.K."/>
            <person name="Choi D.G."/>
            <person name="Baek J.H."/>
            <person name="Bayburt H."/>
            <person name="Kim J.M."/>
            <person name="Han D.M."/>
            <person name="Kim K.H."/>
            <person name="Jeon C.O."/>
        </authorList>
    </citation>
    <scope>NUCLEOTIDE SEQUENCE [LARGE SCALE GENOMIC DNA]</scope>
    <source>
        <strain evidence="5 6">KMA01</strain>
    </source>
</reference>
<dbReference type="Pfam" id="PF12697">
    <property type="entry name" value="Abhydrolase_6"/>
    <property type="match status" value="1"/>
</dbReference>
<dbReference type="InterPro" id="IPR029058">
    <property type="entry name" value="AB_hydrolase_fold"/>
</dbReference>
<dbReference type="SUPFAM" id="SSF53474">
    <property type="entry name" value="alpha/beta-Hydrolases"/>
    <property type="match status" value="1"/>
</dbReference>
<keyword evidence="1 5" id="KW-0378">Hydrolase</keyword>
<evidence type="ECO:0000256" key="1">
    <source>
        <dbReference type="ARBA" id="ARBA00022801"/>
    </source>
</evidence>
<dbReference type="PANTHER" id="PTHR22946:SF9">
    <property type="entry name" value="POLYKETIDE TRANSFERASE AF380"/>
    <property type="match status" value="1"/>
</dbReference>
<dbReference type="InterPro" id="IPR000073">
    <property type="entry name" value="AB_hydrolase_1"/>
</dbReference>
<dbReference type="InterPro" id="IPR050261">
    <property type="entry name" value="FrsA_esterase"/>
</dbReference>
<name>A0ABY8FAQ8_9HYPH</name>
<dbReference type="Proteomes" id="UP001209803">
    <property type="component" value="Chromosome"/>
</dbReference>
<feature type="signal peptide" evidence="3">
    <location>
        <begin position="1"/>
        <end position="18"/>
    </location>
</feature>
<dbReference type="EMBL" id="CP120863">
    <property type="protein sequence ID" value="WFE90945.1"/>
    <property type="molecule type" value="Genomic_DNA"/>
</dbReference>
<dbReference type="Gene3D" id="3.40.50.1820">
    <property type="entry name" value="alpha/beta hydrolase"/>
    <property type="match status" value="1"/>
</dbReference>
<sequence length="357" mass="38232">MRLLSLVFSLALTTTLSAAGATPEGVGFKEIRIHSEARNKDLAVFVWYPAVAGGEAVPVGEDRIFEGTPAFADAPVAGGDHPIILLSHGSGATVQKMAWIATALADAGFVVAGPNHPGTTSGDSTPEDTPKLWERTDDLSTVLSALLAEPKFRSVIDPDKIGALGFSLGGAAVLQLAGARARLDDYVRYCDTYPDMPDCRWFAGGRAYVDQTEVQVEPYDLRNVDLARFEQSNLDARLQTVVAVDPALATAFNLESLEDVQSALHFVNLGAHETVPIAVRSDTLASRVSHGSLTHIENAVHFSFLPVCRQGAKAFMKAIGEADPLCSDEGSRSRAALHEELEQTIVDLFRSSFSKVK</sequence>
<feature type="domain" description="AB hydrolase-1" evidence="4">
    <location>
        <begin position="84"/>
        <end position="301"/>
    </location>
</feature>
<gene>
    <name evidence="5" type="ORF">K1718_06240</name>
</gene>
<dbReference type="PIRSF" id="PIRSF031982">
    <property type="entry name" value="UCP031982_abhydr"/>
    <property type="match status" value="1"/>
</dbReference>
<keyword evidence="6" id="KW-1185">Reference proteome</keyword>
<keyword evidence="3" id="KW-0732">Signal</keyword>
<evidence type="ECO:0000256" key="2">
    <source>
        <dbReference type="ARBA" id="ARBA00038115"/>
    </source>
</evidence>
<accession>A0ABY8FAQ8</accession>
<proteinExistence type="inferred from homology"/>
<dbReference type="PANTHER" id="PTHR22946">
    <property type="entry name" value="DIENELACTONE HYDROLASE DOMAIN-CONTAINING PROTEIN-RELATED"/>
    <property type="match status" value="1"/>
</dbReference>
<evidence type="ECO:0000259" key="4">
    <source>
        <dbReference type="Pfam" id="PF12697"/>
    </source>
</evidence>
<evidence type="ECO:0000313" key="5">
    <source>
        <dbReference type="EMBL" id="WFE90945.1"/>
    </source>
</evidence>
<evidence type="ECO:0000313" key="6">
    <source>
        <dbReference type="Proteomes" id="UP001209803"/>
    </source>
</evidence>
<dbReference type="InterPro" id="IPR016986">
    <property type="entry name" value="UCP031982_abhydr"/>
</dbReference>
<evidence type="ECO:0000256" key="3">
    <source>
        <dbReference type="SAM" id="SignalP"/>
    </source>
</evidence>
<protein>
    <submittedName>
        <fullName evidence="5">Dienelactone hydrolase family protein</fullName>
    </submittedName>
</protein>
<dbReference type="RefSeq" id="WP_265683100.1">
    <property type="nucleotide sequence ID" value="NZ_CP120863.1"/>
</dbReference>